<feature type="domain" description="Chorismate-utilising enzyme C-terminal" evidence="6">
    <location>
        <begin position="125"/>
        <end position="383"/>
    </location>
</feature>
<keyword evidence="4" id="KW-0413">Isomerase</keyword>
<dbReference type="EC" id="5.4.4.2" evidence="3"/>
<organism evidence="7 8">
    <name type="scientific">Bacillus nakamurai</name>
    <dbReference type="NCBI Taxonomy" id="1793963"/>
    <lineage>
        <taxon>Bacteria</taxon>
        <taxon>Bacillati</taxon>
        <taxon>Bacillota</taxon>
        <taxon>Bacilli</taxon>
        <taxon>Bacillales</taxon>
        <taxon>Bacillaceae</taxon>
        <taxon>Bacillus</taxon>
    </lineage>
</organism>
<reference evidence="8" key="1">
    <citation type="submission" date="2016-02" db="EMBL/GenBank/DDBJ databases">
        <authorList>
            <person name="Dunlap C."/>
        </authorList>
    </citation>
    <scope>NUCLEOTIDE SEQUENCE [LARGE SCALE GENOMIC DNA]</scope>
    <source>
        <strain evidence="8">NRRL B-41092</strain>
    </source>
</reference>
<gene>
    <name evidence="7" type="ORF">AXI58_18750</name>
</gene>
<dbReference type="Proteomes" id="UP000075430">
    <property type="component" value="Unassembled WGS sequence"/>
</dbReference>
<dbReference type="EMBL" id="LSBA01000019">
    <property type="protein sequence ID" value="KXZ17775.1"/>
    <property type="molecule type" value="Genomic_DNA"/>
</dbReference>
<dbReference type="OrthoDB" id="9803598at2"/>
<dbReference type="PANTHER" id="PTHR42839:SF2">
    <property type="entry name" value="ISOCHORISMATE SYNTHASE ENTC"/>
    <property type="match status" value="1"/>
</dbReference>
<keyword evidence="8" id="KW-1185">Reference proteome</keyword>
<dbReference type="NCBIfam" id="NF005380">
    <property type="entry name" value="PRK06923.1"/>
    <property type="match status" value="1"/>
</dbReference>
<dbReference type="Gene3D" id="3.60.120.10">
    <property type="entry name" value="Anthranilate synthase"/>
    <property type="match status" value="1"/>
</dbReference>
<evidence type="ECO:0000256" key="4">
    <source>
        <dbReference type="ARBA" id="ARBA00023235"/>
    </source>
</evidence>
<evidence type="ECO:0000256" key="2">
    <source>
        <dbReference type="ARBA" id="ARBA00005297"/>
    </source>
</evidence>
<dbReference type="InterPro" id="IPR004561">
    <property type="entry name" value="IsoChor_synthase"/>
</dbReference>
<dbReference type="InterPro" id="IPR005801">
    <property type="entry name" value="ADC_synthase"/>
</dbReference>
<evidence type="ECO:0000259" key="6">
    <source>
        <dbReference type="Pfam" id="PF00425"/>
    </source>
</evidence>
<evidence type="ECO:0000313" key="7">
    <source>
        <dbReference type="EMBL" id="KXZ17775.1"/>
    </source>
</evidence>
<name>A0A150F5V2_9BACI</name>
<dbReference type="GO" id="GO:0009697">
    <property type="term" value="P:salicylic acid biosynthetic process"/>
    <property type="evidence" value="ECO:0007669"/>
    <property type="project" value="TreeGrafter"/>
</dbReference>
<dbReference type="PANTHER" id="PTHR42839">
    <property type="entry name" value="ISOCHORISMATE SYNTHASE ENTC"/>
    <property type="match status" value="1"/>
</dbReference>
<comment type="similarity">
    <text evidence="2">Belongs to the isochorismate synthase family.</text>
</comment>
<dbReference type="AlphaFoldDB" id="A0A150F5V2"/>
<evidence type="ECO:0000313" key="8">
    <source>
        <dbReference type="Proteomes" id="UP000075430"/>
    </source>
</evidence>
<proteinExistence type="inferred from homology"/>
<comment type="catalytic activity">
    <reaction evidence="1">
        <text>chorismate = isochorismate</text>
        <dbReference type="Rhea" id="RHEA:18985"/>
        <dbReference type="ChEBI" id="CHEBI:29748"/>
        <dbReference type="ChEBI" id="CHEBI:29780"/>
        <dbReference type="EC" id="5.4.4.2"/>
    </reaction>
</comment>
<dbReference type="Pfam" id="PF00425">
    <property type="entry name" value="Chorismate_bind"/>
    <property type="match status" value="1"/>
</dbReference>
<dbReference type="GO" id="GO:0008909">
    <property type="term" value="F:isochorismate synthase activity"/>
    <property type="evidence" value="ECO:0007669"/>
    <property type="project" value="UniProtKB-EC"/>
</dbReference>
<evidence type="ECO:0000256" key="3">
    <source>
        <dbReference type="ARBA" id="ARBA00012824"/>
    </source>
</evidence>
<dbReference type="InterPro" id="IPR015890">
    <property type="entry name" value="Chorismate_C"/>
</dbReference>
<sequence length="398" mass="43288">MSNQHLLTEMSAKEVLEAYQPGAFFLASPRSTMLAEGIFAKVPEAEADSQLDTLPERVMRTLDQAKRSGIKHPIVAGAIPFDGTKASQLFVPRDVHLAESLLFMPITPEKPQRNTYDILPVPEPEGYMSGVEKGVFNITDGPLSKIVLSRTLLLTAEKDIDIHQAVKHLAQHNPHGYTFAADVTGTSETRKTLFGASPELLLSKTGTEIMSNPLAGSRPRSADPIEDQRRADELLASAKDLHEHAVVVAAVAAALKPFCRELDVLDKPSLIQTEAMWHLSTEVRGELSDPSTTSLELAIALHPTPAVCGTPTDAARKAIFDIEPFDRGFYTGMAGWCDAEGDGEWIIALRCAEAEARSLRLFAGAGIVAGSKPQDELDETSAKFRTMLRAMGLYQDDM</sequence>
<accession>A0A150F5V2</accession>
<dbReference type="STRING" id="1793963.AXI58_18750"/>
<evidence type="ECO:0000256" key="1">
    <source>
        <dbReference type="ARBA" id="ARBA00000799"/>
    </source>
</evidence>
<evidence type="ECO:0000256" key="5">
    <source>
        <dbReference type="ARBA" id="ARBA00041564"/>
    </source>
</evidence>
<comment type="caution">
    <text evidence="7">The sequence shown here is derived from an EMBL/GenBank/DDBJ whole genome shotgun (WGS) entry which is preliminary data.</text>
</comment>
<dbReference type="SUPFAM" id="SSF56322">
    <property type="entry name" value="ADC synthase"/>
    <property type="match status" value="1"/>
</dbReference>
<dbReference type="NCBIfam" id="TIGR00543">
    <property type="entry name" value="isochor_syn"/>
    <property type="match status" value="1"/>
</dbReference>
<dbReference type="RefSeq" id="WP_061522275.1">
    <property type="nucleotide sequence ID" value="NZ_JARLZY010000011.1"/>
</dbReference>
<protein>
    <recommendedName>
        <fullName evidence="3">isochorismate synthase</fullName>
        <ecNumber evidence="3">5.4.4.2</ecNumber>
    </recommendedName>
    <alternativeName>
        <fullName evidence="5">Isochorismate mutase</fullName>
    </alternativeName>
</protein>